<dbReference type="EMBL" id="JAAGWH010000003">
    <property type="protein sequence ID" value="NEK92758.1"/>
    <property type="molecule type" value="Genomic_DNA"/>
</dbReference>
<protein>
    <submittedName>
        <fullName evidence="2">Uncharacterized protein</fullName>
    </submittedName>
</protein>
<sequence>MGLFSAITKGALAKKAIDEARKPQNQAKIKAAIASMRNKGGSGTTGRR</sequence>
<dbReference type="AlphaFoldDB" id="A0A6P0H2W7"/>
<evidence type="ECO:0000313" key="2">
    <source>
        <dbReference type="EMBL" id="NEN49525.1"/>
    </source>
</evidence>
<organism evidence="2 4">
    <name type="scientific">Modestobacter muralis</name>
    <dbReference type="NCBI Taxonomy" id="1608614"/>
    <lineage>
        <taxon>Bacteria</taxon>
        <taxon>Bacillati</taxon>
        <taxon>Actinomycetota</taxon>
        <taxon>Actinomycetes</taxon>
        <taxon>Geodermatophilales</taxon>
        <taxon>Geodermatophilaceae</taxon>
        <taxon>Modestobacter</taxon>
    </lineage>
</organism>
<reference evidence="2 4" key="2">
    <citation type="submission" date="2020-02" db="EMBL/GenBank/DDBJ databases">
        <title>The WGS of Modestobacter muralis DSM 100205.</title>
        <authorList>
            <person name="Jiang Z."/>
        </authorList>
    </citation>
    <scope>NUCLEOTIDE SEQUENCE [LARGE SCALE GENOMIC DNA]</scope>
    <source>
        <strain evidence="2 4">DSM 100205</strain>
    </source>
</reference>
<evidence type="ECO:0000313" key="4">
    <source>
        <dbReference type="Proteomes" id="UP000471152"/>
    </source>
</evidence>
<dbReference type="Proteomes" id="UP000468828">
    <property type="component" value="Unassembled WGS sequence"/>
</dbReference>
<comment type="caution">
    <text evidence="2">The sequence shown here is derived from an EMBL/GenBank/DDBJ whole genome shotgun (WGS) entry which is preliminary data.</text>
</comment>
<name>A0A6P0H2W7_9ACTN</name>
<reference evidence="1 3" key="1">
    <citation type="submission" date="2020-01" db="EMBL/GenBank/DDBJ databases">
        <title>the WGS Modestobacter muralis CPCC 204518.</title>
        <authorList>
            <person name="Jiang Z."/>
        </authorList>
    </citation>
    <scope>NUCLEOTIDE SEQUENCE [LARGE SCALE GENOMIC DNA]</scope>
    <source>
        <strain evidence="1 3">DSM 100205</strain>
    </source>
</reference>
<evidence type="ECO:0000313" key="3">
    <source>
        <dbReference type="Proteomes" id="UP000468828"/>
    </source>
</evidence>
<evidence type="ECO:0000313" key="1">
    <source>
        <dbReference type="EMBL" id="NEK92758.1"/>
    </source>
</evidence>
<dbReference type="EMBL" id="JAAGWB010000003">
    <property type="protein sequence ID" value="NEN49525.1"/>
    <property type="molecule type" value="Genomic_DNA"/>
</dbReference>
<keyword evidence="3" id="KW-1185">Reference proteome</keyword>
<dbReference type="Proteomes" id="UP000471152">
    <property type="component" value="Unassembled WGS sequence"/>
</dbReference>
<gene>
    <name evidence="2" type="ORF">G3R41_01020</name>
    <name evidence="1" type="ORF">GCU67_01020</name>
</gene>
<dbReference type="RefSeq" id="WP_163609157.1">
    <property type="nucleotide sequence ID" value="NZ_JAAGWB010000003.1"/>
</dbReference>
<accession>A0A6P0H2W7</accession>
<proteinExistence type="predicted"/>